<dbReference type="Proteomes" id="UP000265520">
    <property type="component" value="Unassembled WGS sequence"/>
</dbReference>
<comment type="caution">
    <text evidence="1">The sequence shown here is derived from an EMBL/GenBank/DDBJ whole genome shotgun (WGS) entry which is preliminary data.</text>
</comment>
<dbReference type="EMBL" id="LXQA010028725">
    <property type="protein sequence ID" value="MCH95009.1"/>
    <property type="molecule type" value="Genomic_DNA"/>
</dbReference>
<reference evidence="1 2" key="1">
    <citation type="journal article" date="2018" name="Front. Plant Sci.">
        <title>Red Clover (Trifolium pratense) and Zigzag Clover (T. medium) - A Picture of Genomic Similarities and Differences.</title>
        <authorList>
            <person name="Dluhosova J."/>
            <person name="Istvanek J."/>
            <person name="Nedelnik J."/>
            <person name="Repkova J."/>
        </authorList>
    </citation>
    <scope>NUCLEOTIDE SEQUENCE [LARGE SCALE GENOMIC DNA]</scope>
    <source>
        <strain evidence="2">cv. 10/8</strain>
        <tissue evidence="1">Leaf</tissue>
    </source>
</reference>
<keyword evidence="2" id="KW-1185">Reference proteome</keyword>
<accession>A0A392N754</accession>
<proteinExistence type="predicted"/>
<dbReference type="AlphaFoldDB" id="A0A392N754"/>
<evidence type="ECO:0000313" key="2">
    <source>
        <dbReference type="Proteomes" id="UP000265520"/>
    </source>
</evidence>
<protein>
    <submittedName>
        <fullName evidence="1">Uncharacterized protein</fullName>
    </submittedName>
</protein>
<organism evidence="1 2">
    <name type="scientific">Trifolium medium</name>
    <dbReference type="NCBI Taxonomy" id="97028"/>
    <lineage>
        <taxon>Eukaryota</taxon>
        <taxon>Viridiplantae</taxon>
        <taxon>Streptophyta</taxon>
        <taxon>Embryophyta</taxon>
        <taxon>Tracheophyta</taxon>
        <taxon>Spermatophyta</taxon>
        <taxon>Magnoliopsida</taxon>
        <taxon>eudicotyledons</taxon>
        <taxon>Gunneridae</taxon>
        <taxon>Pentapetalae</taxon>
        <taxon>rosids</taxon>
        <taxon>fabids</taxon>
        <taxon>Fabales</taxon>
        <taxon>Fabaceae</taxon>
        <taxon>Papilionoideae</taxon>
        <taxon>50 kb inversion clade</taxon>
        <taxon>NPAAA clade</taxon>
        <taxon>Hologalegina</taxon>
        <taxon>IRL clade</taxon>
        <taxon>Trifolieae</taxon>
        <taxon>Trifolium</taxon>
    </lineage>
</organism>
<evidence type="ECO:0000313" key="1">
    <source>
        <dbReference type="EMBL" id="MCH95009.1"/>
    </source>
</evidence>
<sequence length="82" mass="8943">MAPAADEHGAAKGLVTRTELVEKIGSLARDVLKGAKYGFNNAVAQLKMVNVGVELTTEGIDMLRRVEDGQIIIPEEYKEMEI</sequence>
<name>A0A392N754_9FABA</name>